<gene>
    <name evidence="1" type="ORF">B0H17DRAFT_1135873</name>
</gene>
<organism evidence="1 2">
    <name type="scientific">Mycena rosella</name>
    <name type="common">Pink bonnet</name>
    <name type="synonym">Agaricus rosellus</name>
    <dbReference type="NCBI Taxonomy" id="1033263"/>
    <lineage>
        <taxon>Eukaryota</taxon>
        <taxon>Fungi</taxon>
        <taxon>Dikarya</taxon>
        <taxon>Basidiomycota</taxon>
        <taxon>Agaricomycotina</taxon>
        <taxon>Agaricomycetes</taxon>
        <taxon>Agaricomycetidae</taxon>
        <taxon>Agaricales</taxon>
        <taxon>Marasmiineae</taxon>
        <taxon>Mycenaceae</taxon>
        <taxon>Mycena</taxon>
    </lineage>
</organism>
<keyword evidence="2" id="KW-1185">Reference proteome</keyword>
<sequence length="252" mass="28778">MKSTQYQVRYVNPEEVDLRWVKPRPETQERCGPDITRFFFVSDTGNRESLGGVRYNAMEPKLLEHLIDNHRRVKLELARRKGVLKDIDVMVEIGSTILSGLCSDMIAVTNAAEVGRLGHHGLTNYYCSKYISAVHRDFDVGKHDLTLKKKGKQEDVGGCHPCVQLEQTGTDKTLHEWDFAMVRWGIVIETHSNTVCCFNGRHEHGSVIPSRSSSYEANAASSRYHPTKSKRDVDHAEVFRQIRLEMKLRPRA</sequence>
<dbReference type="AlphaFoldDB" id="A0AAD7GGL1"/>
<evidence type="ECO:0000313" key="1">
    <source>
        <dbReference type="EMBL" id="KAJ7688032.1"/>
    </source>
</evidence>
<dbReference type="EMBL" id="JARKIE010000082">
    <property type="protein sequence ID" value="KAJ7688032.1"/>
    <property type="molecule type" value="Genomic_DNA"/>
</dbReference>
<reference evidence="1" key="1">
    <citation type="submission" date="2023-03" db="EMBL/GenBank/DDBJ databases">
        <title>Massive genome expansion in bonnet fungi (Mycena s.s.) driven by repeated elements and novel gene families across ecological guilds.</title>
        <authorList>
            <consortium name="Lawrence Berkeley National Laboratory"/>
            <person name="Harder C.B."/>
            <person name="Miyauchi S."/>
            <person name="Viragh M."/>
            <person name="Kuo A."/>
            <person name="Thoen E."/>
            <person name="Andreopoulos B."/>
            <person name="Lu D."/>
            <person name="Skrede I."/>
            <person name="Drula E."/>
            <person name="Henrissat B."/>
            <person name="Morin E."/>
            <person name="Kohler A."/>
            <person name="Barry K."/>
            <person name="LaButti K."/>
            <person name="Morin E."/>
            <person name="Salamov A."/>
            <person name="Lipzen A."/>
            <person name="Mereny Z."/>
            <person name="Hegedus B."/>
            <person name="Baldrian P."/>
            <person name="Stursova M."/>
            <person name="Weitz H."/>
            <person name="Taylor A."/>
            <person name="Grigoriev I.V."/>
            <person name="Nagy L.G."/>
            <person name="Martin F."/>
            <person name="Kauserud H."/>
        </authorList>
    </citation>
    <scope>NUCLEOTIDE SEQUENCE</scope>
    <source>
        <strain evidence="1">CBHHK067</strain>
    </source>
</reference>
<evidence type="ECO:0000313" key="2">
    <source>
        <dbReference type="Proteomes" id="UP001221757"/>
    </source>
</evidence>
<comment type="caution">
    <text evidence="1">The sequence shown here is derived from an EMBL/GenBank/DDBJ whole genome shotgun (WGS) entry which is preliminary data.</text>
</comment>
<name>A0AAD7GGL1_MYCRO</name>
<accession>A0AAD7GGL1</accession>
<protein>
    <submittedName>
        <fullName evidence="1">Uncharacterized protein</fullName>
    </submittedName>
</protein>
<dbReference type="Proteomes" id="UP001221757">
    <property type="component" value="Unassembled WGS sequence"/>
</dbReference>
<proteinExistence type="predicted"/>